<name>A0A195DKW2_9HYME</name>
<dbReference type="Proteomes" id="UP000078492">
    <property type="component" value="Unassembled WGS sequence"/>
</dbReference>
<organism evidence="1 2">
    <name type="scientific">Trachymyrmex cornetzi</name>
    <dbReference type="NCBI Taxonomy" id="471704"/>
    <lineage>
        <taxon>Eukaryota</taxon>
        <taxon>Metazoa</taxon>
        <taxon>Ecdysozoa</taxon>
        <taxon>Arthropoda</taxon>
        <taxon>Hexapoda</taxon>
        <taxon>Insecta</taxon>
        <taxon>Pterygota</taxon>
        <taxon>Neoptera</taxon>
        <taxon>Endopterygota</taxon>
        <taxon>Hymenoptera</taxon>
        <taxon>Apocrita</taxon>
        <taxon>Aculeata</taxon>
        <taxon>Formicoidea</taxon>
        <taxon>Formicidae</taxon>
        <taxon>Myrmicinae</taxon>
        <taxon>Trachymyrmex</taxon>
    </lineage>
</organism>
<sequence length="76" mass="8788">MSHIYFIYVDIYPVDKGSHVIGNARQVVTSSSNTGTDYRDCLINSVLYILLNLQKRIPALAYFRHYITLHEHSDVM</sequence>
<evidence type="ECO:0000313" key="2">
    <source>
        <dbReference type="Proteomes" id="UP000078492"/>
    </source>
</evidence>
<reference evidence="1 2" key="1">
    <citation type="submission" date="2015-09" db="EMBL/GenBank/DDBJ databases">
        <title>Trachymyrmex cornetzi WGS genome.</title>
        <authorList>
            <person name="Nygaard S."/>
            <person name="Hu H."/>
            <person name="Boomsma J."/>
            <person name="Zhang G."/>
        </authorList>
    </citation>
    <scope>NUCLEOTIDE SEQUENCE [LARGE SCALE GENOMIC DNA]</scope>
    <source>
        <strain evidence="1">Tcor2-1</strain>
        <tissue evidence="1">Whole body</tissue>
    </source>
</reference>
<keyword evidence="2" id="KW-1185">Reference proteome</keyword>
<dbReference type="AlphaFoldDB" id="A0A195DKW2"/>
<protein>
    <submittedName>
        <fullName evidence="1">Uncharacterized protein</fullName>
    </submittedName>
</protein>
<dbReference type="EMBL" id="KQ980762">
    <property type="protein sequence ID" value="KYN13525.1"/>
    <property type="molecule type" value="Genomic_DNA"/>
</dbReference>
<proteinExistence type="predicted"/>
<gene>
    <name evidence="1" type="ORF">ALC57_14230</name>
</gene>
<evidence type="ECO:0000313" key="1">
    <source>
        <dbReference type="EMBL" id="KYN13525.1"/>
    </source>
</evidence>
<accession>A0A195DKW2</accession>